<reference evidence="3" key="1">
    <citation type="journal article" date="2019" name="IScience">
        <title>Narwhal Genome Reveals Long-Term Low Genetic Diversity despite Current Large Abundance Size.</title>
        <authorList>
            <person name="Westbury M.V."/>
            <person name="Petersen B."/>
            <person name="Garde E."/>
            <person name="Heide-Jorgensen M.P."/>
            <person name="Lorenzen E.D."/>
        </authorList>
    </citation>
    <scope>NUCLEOTIDE SEQUENCE [LARGE SCALE GENOMIC DNA]</scope>
</reference>
<dbReference type="Gene3D" id="3.80.10.10">
    <property type="entry name" value="Ribonuclease Inhibitor"/>
    <property type="match status" value="3"/>
</dbReference>
<organism evidence="2 3">
    <name type="scientific">Monodon monoceros</name>
    <name type="common">Narwhal</name>
    <name type="synonym">Ceratodon monodon</name>
    <dbReference type="NCBI Taxonomy" id="40151"/>
    <lineage>
        <taxon>Eukaryota</taxon>
        <taxon>Metazoa</taxon>
        <taxon>Chordata</taxon>
        <taxon>Craniata</taxon>
        <taxon>Vertebrata</taxon>
        <taxon>Euteleostomi</taxon>
        <taxon>Mammalia</taxon>
        <taxon>Eutheria</taxon>
        <taxon>Laurasiatheria</taxon>
        <taxon>Artiodactyla</taxon>
        <taxon>Whippomorpha</taxon>
        <taxon>Cetacea</taxon>
        <taxon>Odontoceti</taxon>
        <taxon>Monodontidae</taxon>
        <taxon>Monodon</taxon>
    </lineage>
</organism>
<accession>A0A4U1FMY8</accession>
<dbReference type="Pfam" id="PF13516">
    <property type="entry name" value="LRR_6"/>
    <property type="match status" value="3"/>
</dbReference>
<evidence type="ECO:0000313" key="2">
    <source>
        <dbReference type="EMBL" id="TKC51087.1"/>
    </source>
</evidence>
<proteinExistence type="predicted"/>
<dbReference type="PANTHER" id="PTHR13318">
    <property type="entry name" value="PARTNER OF PAIRED, ISOFORM B-RELATED"/>
    <property type="match status" value="1"/>
</dbReference>
<dbReference type="GO" id="GO:0019005">
    <property type="term" value="C:SCF ubiquitin ligase complex"/>
    <property type="evidence" value="ECO:0007669"/>
    <property type="project" value="TreeGrafter"/>
</dbReference>
<dbReference type="SMART" id="SM00367">
    <property type="entry name" value="LRR_CC"/>
    <property type="match status" value="11"/>
</dbReference>
<dbReference type="GO" id="GO:0031146">
    <property type="term" value="P:SCF-dependent proteasomal ubiquitin-dependent protein catabolic process"/>
    <property type="evidence" value="ECO:0007669"/>
    <property type="project" value="TreeGrafter"/>
</dbReference>
<dbReference type="InterPro" id="IPR057207">
    <property type="entry name" value="FBXL15_LRR"/>
</dbReference>
<dbReference type="SUPFAM" id="SSF52047">
    <property type="entry name" value="RNI-like"/>
    <property type="match status" value="1"/>
</dbReference>
<name>A0A4U1FMY8_MONMO</name>
<dbReference type="InterPro" id="IPR006553">
    <property type="entry name" value="Leu-rich_rpt_Cys-con_subtyp"/>
</dbReference>
<dbReference type="InterPro" id="IPR001611">
    <property type="entry name" value="Leu-rich_rpt"/>
</dbReference>
<dbReference type="AlphaFoldDB" id="A0A4U1FMY8"/>
<sequence>VFSNNDEGLINKKLPKELLLRLWSHLKPVEQNPLQEGRVVENISKRCGGFLRKLSLRGCIGVGDSSLKTFAQNCRNIEHLNLNGCTKITDSTCYSLSRFCSKLKHLDLTSCVSITNSSLKGIRNTQSSEHFGVSETFLTVPLEQEVGDSGYRGLSPLNCLWAAKLRAGPKASVGWTAHVWLCFLFSSEGCRHLEYLNLSWCDQITKDGIEALVRGCRGLRALLLRGCTQLEDEALKHIQNYCHELVSLNLQSCSRVTDEGVVQICRGCHRLQALCLSGCGNLTDASLTALALNCPRLQILEAARCSHLTDAGFTLLARNCHDLEKMDLEECILITDSTLIQLSIHCPKLQALSLSHCELITDDGILHLSNSPCGHERLRVLELDNCLLITDVALEHLENCRGLERLELYDCQQVTRAGIKRMRAQLPHVKVHAYFAPVTPPTAVGGSGQRLCRCCVIL</sequence>
<feature type="domain" description="F-box/LRR-repeat protein 15-like leucin rich repeat" evidence="1">
    <location>
        <begin position="255"/>
        <end position="422"/>
    </location>
</feature>
<dbReference type="PANTHER" id="PTHR13318:SF44">
    <property type="entry name" value="F-BOX_LRR-REPEAT PROTEIN 2"/>
    <property type="match status" value="1"/>
</dbReference>
<dbReference type="Proteomes" id="UP000308365">
    <property type="component" value="Unassembled WGS sequence"/>
</dbReference>
<dbReference type="EMBL" id="RWIC01000060">
    <property type="protein sequence ID" value="TKC51087.1"/>
    <property type="molecule type" value="Genomic_DNA"/>
</dbReference>
<feature type="non-terminal residue" evidence="2">
    <location>
        <position position="1"/>
    </location>
</feature>
<dbReference type="InterPro" id="IPR032675">
    <property type="entry name" value="LRR_dom_sf"/>
</dbReference>
<gene>
    <name evidence="2" type="ORF">EI555_007677</name>
</gene>
<evidence type="ECO:0000259" key="1">
    <source>
        <dbReference type="Pfam" id="PF25372"/>
    </source>
</evidence>
<dbReference type="Pfam" id="PF25372">
    <property type="entry name" value="DUF7885"/>
    <property type="match status" value="1"/>
</dbReference>
<protein>
    <recommendedName>
        <fullName evidence="1">F-box/LRR-repeat protein 15-like leucin rich repeat domain-containing protein</fullName>
    </recommendedName>
</protein>
<evidence type="ECO:0000313" key="3">
    <source>
        <dbReference type="Proteomes" id="UP000308365"/>
    </source>
</evidence>
<comment type="caution">
    <text evidence="2">The sequence shown here is derived from an EMBL/GenBank/DDBJ whole genome shotgun (WGS) entry which is preliminary data.</text>
</comment>
<dbReference type="FunFam" id="3.80.10.10:FF:000080">
    <property type="entry name" value="F-box/LRR-repeat protein 20 isoform X1"/>
    <property type="match status" value="1"/>
</dbReference>